<dbReference type="OrthoDB" id="7855496at2"/>
<sequence length="103" mass="12095">MTITTYTLEWEGITIDIEHNDYWSDFPDLELYVHHIAIKRRDEGQLPMTNTGYISHFMTGKDKMDAMEPYGTAINLVQAWLDETSQSKSWKAYLESQQQLTLF</sequence>
<keyword evidence="2" id="KW-1185">Reference proteome</keyword>
<name>A0A2S6HZQ3_9BACT</name>
<comment type="caution">
    <text evidence="1">The sequence shown here is derived from an EMBL/GenBank/DDBJ whole genome shotgun (WGS) entry which is preliminary data.</text>
</comment>
<accession>A0A2S6HZQ3</accession>
<protein>
    <submittedName>
        <fullName evidence="1">Uncharacterized protein</fullName>
    </submittedName>
</protein>
<gene>
    <name evidence="1" type="ORF">CLV84_4285</name>
</gene>
<dbReference type="AlphaFoldDB" id="A0A2S6HZQ3"/>
<dbReference type="RefSeq" id="WP_104421842.1">
    <property type="nucleotide sequence ID" value="NZ_PTJC01000010.1"/>
</dbReference>
<proteinExistence type="predicted"/>
<evidence type="ECO:0000313" key="1">
    <source>
        <dbReference type="EMBL" id="PPK83913.1"/>
    </source>
</evidence>
<evidence type="ECO:0000313" key="2">
    <source>
        <dbReference type="Proteomes" id="UP000237662"/>
    </source>
</evidence>
<dbReference type="Proteomes" id="UP000237662">
    <property type="component" value="Unassembled WGS sequence"/>
</dbReference>
<reference evidence="1 2" key="1">
    <citation type="submission" date="2018-02" db="EMBL/GenBank/DDBJ databases">
        <title>Genomic Encyclopedia of Archaeal and Bacterial Type Strains, Phase II (KMG-II): from individual species to whole genera.</title>
        <authorList>
            <person name="Goeker M."/>
        </authorList>
    </citation>
    <scope>NUCLEOTIDE SEQUENCE [LARGE SCALE GENOMIC DNA]</scope>
    <source>
        <strain evidence="1 2">DSM 29526</strain>
    </source>
</reference>
<dbReference type="EMBL" id="PTJC01000010">
    <property type="protein sequence ID" value="PPK83913.1"/>
    <property type="molecule type" value="Genomic_DNA"/>
</dbReference>
<organism evidence="1 2">
    <name type="scientific">Neolewinella xylanilytica</name>
    <dbReference type="NCBI Taxonomy" id="1514080"/>
    <lineage>
        <taxon>Bacteria</taxon>
        <taxon>Pseudomonadati</taxon>
        <taxon>Bacteroidota</taxon>
        <taxon>Saprospiria</taxon>
        <taxon>Saprospirales</taxon>
        <taxon>Lewinellaceae</taxon>
        <taxon>Neolewinella</taxon>
    </lineage>
</organism>